<proteinExistence type="predicted"/>
<reference evidence="1 2" key="1">
    <citation type="journal article" date="2020" name="Arch. Microbiol.">
        <title>Bradyrhizobium uaiense sp. nov., a new highly efficient cowpea symbiont.</title>
        <authorList>
            <person name="Cabral Michel D."/>
            <person name="Azarias Guimaraes A."/>
            <person name="Martins da Costa E."/>
            <person name="Soares de Carvalho T."/>
            <person name="Balsanelli E."/>
            <person name="Willems A."/>
            <person name="Maltempi de Souza E."/>
            <person name="de Souza Moreira F.M."/>
        </authorList>
    </citation>
    <scope>NUCLEOTIDE SEQUENCE [LARGE SCALE GENOMIC DNA]</scope>
    <source>
        <strain evidence="1 2">UFLA 03-164</strain>
    </source>
</reference>
<name>A0A6P1BPN8_9BRAD</name>
<dbReference type="AlphaFoldDB" id="A0A6P1BPN8"/>
<evidence type="ECO:0000313" key="2">
    <source>
        <dbReference type="Proteomes" id="UP000468531"/>
    </source>
</evidence>
<keyword evidence="2" id="KW-1185">Reference proteome</keyword>
<evidence type="ECO:0000313" key="1">
    <source>
        <dbReference type="EMBL" id="NEU99551.1"/>
    </source>
</evidence>
<organism evidence="1 2">
    <name type="scientific">Bradyrhizobium uaiense</name>
    <dbReference type="NCBI Taxonomy" id="2594946"/>
    <lineage>
        <taxon>Bacteria</taxon>
        <taxon>Pseudomonadati</taxon>
        <taxon>Pseudomonadota</taxon>
        <taxon>Alphaproteobacteria</taxon>
        <taxon>Hyphomicrobiales</taxon>
        <taxon>Nitrobacteraceae</taxon>
        <taxon>Bradyrhizobium</taxon>
    </lineage>
</organism>
<dbReference type="RefSeq" id="WP_163158861.1">
    <property type="nucleotide sequence ID" value="NZ_VKHP01000135.1"/>
</dbReference>
<sequence length="83" mass="9310">MLSAARYIALKNARKLAQLHWAEYRSVARVEMEQPLLARGRRPLITLAREHVEGMEAPAVSANDLRKHLDAVVASSPLPLREV</sequence>
<gene>
    <name evidence="1" type="ORF">FNJ47_27910</name>
</gene>
<accession>A0A6P1BPN8</accession>
<dbReference type="Proteomes" id="UP000468531">
    <property type="component" value="Unassembled WGS sequence"/>
</dbReference>
<protein>
    <submittedName>
        <fullName evidence="1">Uncharacterized protein</fullName>
    </submittedName>
</protein>
<dbReference type="EMBL" id="VKHP01000135">
    <property type="protein sequence ID" value="NEU99551.1"/>
    <property type="molecule type" value="Genomic_DNA"/>
</dbReference>
<comment type="caution">
    <text evidence="1">The sequence shown here is derived from an EMBL/GenBank/DDBJ whole genome shotgun (WGS) entry which is preliminary data.</text>
</comment>